<comment type="caution">
    <text evidence="5">The sequence shown here is derived from an EMBL/GenBank/DDBJ whole genome shotgun (WGS) entry which is preliminary data.</text>
</comment>
<dbReference type="STRING" id="2656787.A0A370TW49"/>
<comment type="similarity">
    <text evidence="2">Belongs to the NUP186/NUP192/NUP205 family.</text>
</comment>
<dbReference type="InterPro" id="IPR021827">
    <property type="entry name" value="Nup186/Nup192/Nup205"/>
</dbReference>
<gene>
    <name evidence="5" type="ORF">BP5553_04096</name>
</gene>
<evidence type="ECO:0000256" key="2">
    <source>
        <dbReference type="ARBA" id="ARBA00005892"/>
    </source>
</evidence>
<evidence type="ECO:0000313" key="5">
    <source>
        <dbReference type="EMBL" id="RDL39756.1"/>
    </source>
</evidence>
<sequence length="1652" mass="183775">MPELNDLETLQALYTDLRALSSSKLSPQLIEKVGVQLDASLHDFRNLLDNNPRNEQSRKSIATGKLDVDGDEYTINEAFQQDALQLADDLNLDERDAARLFLQSQAEADSTGTPPLTMSVIRFHLRRRRLLECLLVILQQAANADQDDVLRAGLQEFVIKIVQPHGSTVRYANQCLSSMAGIKALLQSLADKLNSASVLGQEQQPDLLERVEFQRGSLAMQHELLGVILFLLIKQNYSPLEDFELVLDTLKKADKYDNLLLHYIPALGAYMARFGGTEGGGTMAEARAINDKFFGRAEQNTWSLTYVHAAFRVWWLAEYSGWYGENADGSIPDNQLADEAKQRSKHFTEALKDGAFDFILCLSADAKSLEWYDPARQGLRQWLQRKTPVILAGIVPFSDSFQDALIQQLETFVEAFITNLPDVLRKLRLDEDEQRQLNKEHDHDLDLERFLVIICFVFEGRPKAAFEGFWEDREGALMGFVHWASRRASTPLVTAFCEMLQSLSEDEECATATHEFLLDEGAQSSGKMRRTHSLSWNQIFKELTFFSSKIRDRPALPQTQTFRPGKPQSDLMEVEPESSMMLESYLRLITRLSTESGAVRQYLAQHPSFRITDLLFQLTSSAIGPRLRACAFTTLRSLLSHKTKEASDYLWTALDIWISGGYAPGSAMPKTGSSTSVVSPVSGVSTILGGLTSGFEEPNAFVKLLQALVAPYEDGSTLRDCLPFPENLGVSSRMPGIDPYVDFVLGQIFSSRASDLNDPIQQRVLRLSCLDFIATCIDTFNEALIIFASQSNVAVDIAISASTLESYVLLHPFSRVMEWMLNDKVMTALFSTIQQDDRLVSYAASDSPLILSLLRGIHVVKSVLELQATYLHIIRPLIKSHPSFGRTPVPNTTFSSFEDGLLSHLSILPILSRYCSTGHPELVIASIGLLERLSTSPKLTAVSGSVLSRGAGKNKALAALDDDAEGIARIFLREMEEEIDVNQGAECPEYIIKLRILDFLISSLRASPDHPTVAHMLLGFRCGDRTVDADSEGSFSRGISLFHTILDSVLNAPLIDDTGMASWLLSLSYKGLQVLQELWSSPISSSLVMMEMRSNDAFFTMFAGENMIQPDILWDGLEVSNPLFMSTSSAGCLSEFMCRRAILLRYSAAELRNVVTTHSPSLKQRIFETLMGSTRDGQGQTCRHATVFDLFDFMGPQFHRPLKPSHASWFQDVDVQSCLSDQDKPSFTYDIGKLEELFSLRRSELIQANKLDAQGVAAVNHQAQELLDFYTNENNIKILFAARLTVLRSWVQLLLLMLESGNSGNTSQTSIMLQTLRTIMPILETDLENVPEAMELARLAKSVVFNLDFKSQSFKQDNMGDLVSDRLFHLFQVSLKAINSLGSKIPLKQFFYLISYRYLMGMSDVATISGIHRRHSIQTIKSAGERFMDVVCDDAYASEPISRIAALFILGALVEMGKRENSKYIIESLIRLNFITILVGSIENIPNDLLETSPEDVDMQLAYCNARLALLLHLSQTRFGAAAVLNAGLFHAISQSGLFATDPDLGVNIDGPDAVSKHYGILAAIMRVICAALLSRGAQNQQSLEQGRRFLADNRLSILAVLKKTAGLGSGTGVSEQAEELADSFMLLVTFTGFLEFEENATPKRVSLTGFT</sequence>
<evidence type="ECO:0008006" key="7">
    <source>
        <dbReference type="Google" id="ProtNLM"/>
    </source>
</evidence>
<accession>A0A370TW49</accession>
<keyword evidence="4" id="KW-0539">Nucleus</keyword>
<reference evidence="5 6" key="1">
    <citation type="journal article" date="2018" name="IMA Fungus">
        <title>IMA Genome-F 9: Draft genome sequence of Annulohypoxylon stygium, Aspergillus mulundensis, Berkeleyomyces basicola (syn. Thielaviopsis basicola), Ceratocystis smalleyi, two Cercospora beticola strains, Coleophoma cylindrospora, Fusarium fracticaudum, Phialophora cf. hyalina, and Morchella septimelata.</title>
        <authorList>
            <person name="Wingfield B.D."/>
            <person name="Bills G.F."/>
            <person name="Dong Y."/>
            <person name="Huang W."/>
            <person name="Nel W.J."/>
            <person name="Swalarsk-Parry B.S."/>
            <person name="Vaghefi N."/>
            <person name="Wilken P.M."/>
            <person name="An Z."/>
            <person name="de Beer Z.W."/>
            <person name="De Vos L."/>
            <person name="Chen L."/>
            <person name="Duong T.A."/>
            <person name="Gao Y."/>
            <person name="Hammerbacher A."/>
            <person name="Kikkert J.R."/>
            <person name="Li Y."/>
            <person name="Li H."/>
            <person name="Li K."/>
            <person name="Li Q."/>
            <person name="Liu X."/>
            <person name="Ma X."/>
            <person name="Naidoo K."/>
            <person name="Pethybridge S.J."/>
            <person name="Sun J."/>
            <person name="Steenkamp E.T."/>
            <person name="van der Nest M.A."/>
            <person name="van Wyk S."/>
            <person name="Wingfield M.J."/>
            <person name="Xiong C."/>
            <person name="Yue Q."/>
            <person name="Zhang X."/>
        </authorList>
    </citation>
    <scope>NUCLEOTIDE SEQUENCE [LARGE SCALE GENOMIC DNA]</scope>
    <source>
        <strain evidence="5 6">BP 5553</strain>
    </source>
</reference>
<keyword evidence="6" id="KW-1185">Reference proteome</keyword>
<dbReference type="EMBL" id="NPIC01000002">
    <property type="protein sequence ID" value="RDL39756.1"/>
    <property type="molecule type" value="Genomic_DNA"/>
</dbReference>
<dbReference type="OrthoDB" id="2019644at2759"/>
<comment type="subcellular location">
    <subcellularLocation>
        <location evidence="1">Nucleus</location>
    </subcellularLocation>
</comment>
<evidence type="ECO:0000256" key="3">
    <source>
        <dbReference type="ARBA" id="ARBA00022448"/>
    </source>
</evidence>
<name>A0A370TW49_9HELO</name>
<dbReference type="InterPro" id="IPR016024">
    <property type="entry name" value="ARM-type_fold"/>
</dbReference>
<proteinExistence type="inferred from homology"/>
<organism evidence="5 6">
    <name type="scientific">Venustampulla echinocandica</name>
    <dbReference type="NCBI Taxonomy" id="2656787"/>
    <lineage>
        <taxon>Eukaryota</taxon>
        <taxon>Fungi</taxon>
        <taxon>Dikarya</taxon>
        <taxon>Ascomycota</taxon>
        <taxon>Pezizomycotina</taxon>
        <taxon>Leotiomycetes</taxon>
        <taxon>Helotiales</taxon>
        <taxon>Pleuroascaceae</taxon>
        <taxon>Venustampulla</taxon>
    </lineage>
</organism>
<dbReference type="PANTHER" id="PTHR31344:SF0">
    <property type="entry name" value="NUCLEAR PORE COMPLEX PROTEIN NUP205"/>
    <property type="match status" value="1"/>
</dbReference>
<dbReference type="Proteomes" id="UP000254866">
    <property type="component" value="Unassembled WGS sequence"/>
</dbReference>
<evidence type="ECO:0000313" key="6">
    <source>
        <dbReference type="Proteomes" id="UP000254866"/>
    </source>
</evidence>
<keyword evidence="3" id="KW-0813">Transport</keyword>
<dbReference type="GO" id="GO:0006999">
    <property type="term" value="P:nuclear pore organization"/>
    <property type="evidence" value="ECO:0007669"/>
    <property type="project" value="TreeGrafter"/>
</dbReference>
<dbReference type="RefSeq" id="XP_031872412.1">
    <property type="nucleotide sequence ID" value="XM_032012719.1"/>
</dbReference>
<dbReference type="Pfam" id="PF11894">
    <property type="entry name" value="Nup192"/>
    <property type="match status" value="1"/>
</dbReference>
<dbReference type="GO" id="GO:0044611">
    <property type="term" value="C:nuclear pore inner ring"/>
    <property type="evidence" value="ECO:0007669"/>
    <property type="project" value="TreeGrafter"/>
</dbReference>
<dbReference type="GeneID" id="43596945"/>
<evidence type="ECO:0000256" key="1">
    <source>
        <dbReference type="ARBA" id="ARBA00004123"/>
    </source>
</evidence>
<dbReference type="SUPFAM" id="SSF48371">
    <property type="entry name" value="ARM repeat"/>
    <property type="match status" value="1"/>
</dbReference>
<dbReference type="GO" id="GO:0017056">
    <property type="term" value="F:structural constituent of nuclear pore"/>
    <property type="evidence" value="ECO:0007669"/>
    <property type="project" value="TreeGrafter"/>
</dbReference>
<evidence type="ECO:0000256" key="4">
    <source>
        <dbReference type="ARBA" id="ARBA00023242"/>
    </source>
</evidence>
<protein>
    <recommendedName>
        <fullName evidence="7">Nucleoporin</fullName>
    </recommendedName>
</protein>
<dbReference type="PANTHER" id="PTHR31344">
    <property type="entry name" value="NUCLEAR PORE COMPLEX PROTEIN NUP205"/>
    <property type="match status" value="1"/>
</dbReference>